<dbReference type="InterPro" id="IPR046342">
    <property type="entry name" value="CBS_dom_sf"/>
</dbReference>
<keyword evidence="3 9" id="KW-0812">Transmembrane</keyword>
<feature type="transmembrane region" description="Helical" evidence="9">
    <location>
        <begin position="157"/>
        <end position="174"/>
    </location>
</feature>
<feature type="domain" description="CBS" evidence="11">
    <location>
        <begin position="591"/>
        <end position="650"/>
    </location>
</feature>
<keyword evidence="2 9" id="KW-0813">Transport</keyword>
<evidence type="ECO:0000256" key="4">
    <source>
        <dbReference type="ARBA" id="ARBA00022989"/>
    </source>
</evidence>
<feature type="transmembrane region" description="Helical" evidence="9">
    <location>
        <begin position="208"/>
        <end position="228"/>
    </location>
</feature>
<dbReference type="AlphaFoldDB" id="A0A0F7SJB9"/>
<evidence type="ECO:0000256" key="6">
    <source>
        <dbReference type="ARBA" id="ARBA00023136"/>
    </source>
</evidence>
<dbReference type="InterPro" id="IPR000644">
    <property type="entry name" value="CBS_dom"/>
</dbReference>
<feature type="transmembrane region" description="Helical" evidence="9">
    <location>
        <begin position="266"/>
        <end position="286"/>
    </location>
</feature>
<feature type="region of interest" description="Disordered" evidence="10">
    <location>
        <begin position="844"/>
        <end position="863"/>
    </location>
</feature>
<dbReference type="CDD" id="cd04591">
    <property type="entry name" value="CBS_pair_voltage-gated_CLC_euk_bac"/>
    <property type="match status" value="1"/>
</dbReference>
<dbReference type="Pfam" id="PF00571">
    <property type="entry name" value="CBS"/>
    <property type="match status" value="2"/>
</dbReference>
<evidence type="ECO:0000313" key="12">
    <source>
        <dbReference type="EMBL" id="CDZ97087.1"/>
    </source>
</evidence>
<dbReference type="Gene3D" id="1.10.3080.10">
    <property type="entry name" value="Clc chloride channel"/>
    <property type="match status" value="1"/>
</dbReference>
<evidence type="ECO:0000256" key="7">
    <source>
        <dbReference type="ARBA" id="ARBA00023214"/>
    </source>
</evidence>
<keyword evidence="5 9" id="KW-0406">Ion transport</keyword>
<sequence length="863" mass="95242">MISHPQEDDTATIREDDMDDQKIEQMRRYENFSTVDWVQDSLHERTIQAKKGTFDTLRPHVGISVRMQSIGGLVGWIWESGETILEEGQDWLVVGLVGMGIGLNAAFIVIVTEWLSSSRLGHCTSGWWLNEKFCCLEADVEGEETCPEWHDWGGGDPLAWVIYVTCAIAYAFVAARIVKSFAPYAAGSGISEIKCILGGFIIKGFLGFWTLIIKSLALPLAIASGLSVGKEGPSVHVACCVGNVVAGFFSRFAASHTKMREVLTAASAAGVAVAFGSPIGGVLFAIEEMSHNFTNRTMWRSFVCALVATVTLSAMNPYRTGELVLFQVSYDRNWHYFELPWYILIGLFGGLYGAFVVKYNLQMAAFRRKHLLNHGIAEAVTLAAITALVGYMNKFLRIDMTESMSILFKECEGGGDYDNLCQTWAQWRNVNTLLLATVVRTGMVVLSYGCKVPAGIFVPSMAVGASFGRMVGIISKAIQAANPESSYFLACQPDVPCITPGTYAFLGAAAALTGVTRMTVTVVVIMFELTGALTYILPTMIVVLVAKAVSDSFGEGGIADQMIKFNGYPFLEKEDPEGNDEAFLQPISHIMKKDIITMRGDGMTWAEIDDIMENTSVQGFPVVRNEDDNTLLGYIRRAELRFALDKAKRVRNLSPQAICTFRQMEAPSPSELHELTRPSTDGSVNQWGDFGFDDEEVEGFESRTINAAEQGGERRREQVDFGNFVDQTPLCVSPKQPLEIVMQLFRRMGPRIILVGHQGRLAGLVTVKDVLYHEAEMEHEQASRLPEEQHAEDRVGLEGVLDEAWLWASNLFNFSSLSSSTGPNGPGELDPGRMESSAFEYELNEHRQSSMEEVRTHTVGHPH</sequence>
<accession>A0A0F7SJB9</accession>
<dbReference type="PANTHER" id="PTHR45711:SF9">
    <property type="entry name" value="ANION_PROTON EXCHANGE TRANSPORTER GEF1"/>
    <property type="match status" value="1"/>
</dbReference>
<keyword evidence="4 9" id="KW-1133">Transmembrane helix</keyword>
<evidence type="ECO:0000256" key="3">
    <source>
        <dbReference type="ARBA" id="ARBA00022692"/>
    </source>
</evidence>
<dbReference type="FunFam" id="1.10.3080.10:FF:000011">
    <property type="entry name" value="Chloride channel protein"/>
    <property type="match status" value="1"/>
</dbReference>
<feature type="transmembrane region" description="Helical" evidence="9">
    <location>
        <begin position="91"/>
        <end position="111"/>
    </location>
</feature>
<feature type="transmembrane region" description="Helical" evidence="9">
    <location>
        <begin position="181"/>
        <end position="202"/>
    </location>
</feature>
<feature type="domain" description="CBS" evidence="11">
    <location>
        <begin position="725"/>
        <end position="781"/>
    </location>
</feature>
<evidence type="ECO:0000256" key="2">
    <source>
        <dbReference type="ARBA" id="ARBA00022448"/>
    </source>
</evidence>
<proteinExistence type="inferred from homology"/>
<evidence type="ECO:0000259" key="11">
    <source>
        <dbReference type="PROSITE" id="PS51371"/>
    </source>
</evidence>
<dbReference type="EMBL" id="LN483167">
    <property type="protein sequence ID" value="CDZ97087.1"/>
    <property type="molecule type" value="Genomic_DNA"/>
</dbReference>
<comment type="subcellular location">
    <subcellularLocation>
        <location evidence="1 9">Membrane</location>
        <topology evidence="1 9">Multi-pass membrane protein</topology>
    </subcellularLocation>
</comment>
<organism evidence="12">
    <name type="scientific">Phaffia rhodozyma</name>
    <name type="common">Yeast</name>
    <name type="synonym">Xanthophyllomyces dendrorhous</name>
    <dbReference type="NCBI Taxonomy" id="264483"/>
    <lineage>
        <taxon>Eukaryota</taxon>
        <taxon>Fungi</taxon>
        <taxon>Dikarya</taxon>
        <taxon>Basidiomycota</taxon>
        <taxon>Agaricomycotina</taxon>
        <taxon>Tremellomycetes</taxon>
        <taxon>Cystofilobasidiales</taxon>
        <taxon>Mrakiaceae</taxon>
        <taxon>Phaffia</taxon>
    </lineage>
</organism>
<evidence type="ECO:0000256" key="1">
    <source>
        <dbReference type="ARBA" id="ARBA00004141"/>
    </source>
</evidence>
<keyword evidence="6 9" id="KW-0472">Membrane</keyword>
<evidence type="ECO:0000256" key="9">
    <source>
        <dbReference type="RuleBase" id="RU361221"/>
    </source>
</evidence>
<feature type="transmembrane region" description="Helical" evidence="9">
    <location>
        <begin position="339"/>
        <end position="359"/>
    </location>
</feature>
<dbReference type="GO" id="GO:0005783">
    <property type="term" value="C:endoplasmic reticulum"/>
    <property type="evidence" value="ECO:0007669"/>
    <property type="project" value="TreeGrafter"/>
</dbReference>
<dbReference type="GO" id="GO:0005247">
    <property type="term" value="F:voltage-gated chloride channel activity"/>
    <property type="evidence" value="ECO:0007669"/>
    <property type="project" value="TreeGrafter"/>
</dbReference>
<dbReference type="GO" id="GO:0000324">
    <property type="term" value="C:fungal-type vacuole"/>
    <property type="evidence" value="ECO:0007669"/>
    <property type="project" value="TreeGrafter"/>
</dbReference>
<dbReference type="InterPro" id="IPR014743">
    <property type="entry name" value="Cl-channel_core"/>
</dbReference>
<dbReference type="GO" id="GO:0005886">
    <property type="term" value="C:plasma membrane"/>
    <property type="evidence" value="ECO:0007669"/>
    <property type="project" value="TreeGrafter"/>
</dbReference>
<evidence type="ECO:0000256" key="10">
    <source>
        <dbReference type="SAM" id="MobiDB-lite"/>
    </source>
</evidence>
<dbReference type="GO" id="GO:0005794">
    <property type="term" value="C:Golgi apparatus"/>
    <property type="evidence" value="ECO:0007669"/>
    <property type="project" value="TreeGrafter"/>
</dbReference>
<dbReference type="GO" id="GO:0006878">
    <property type="term" value="P:intracellular copper ion homeostasis"/>
    <property type="evidence" value="ECO:0007669"/>
    <property type="project" value="TreeGrafter"/>
</dbReference>
<protein>
    <recommendedName>
        <fullName evidence="9">Chloride channel protein</fullName>
    </recommendedName>
</protein>
<dbReference type="CDD" id="cd03684">
    <property type="entry name" value="ClC_3_like"/>
    <property type="match status" value="1"/>
</dbReference>
<dbReference type="SUPFAM" id="SSF54631">
    <property type="entry name" value="CBS-domain pair"/>
    <property type="match status" value="1"/>
</dbReference>
<dbReference type="GO" id="GO:0005769">
    <property type="term" value="C:early endosome"/>
    <property type="evidence" value="ECO:0007669"/>
    <property type="project" value="TreeGrafter"/>
</dbReference>
<dbReference type="PROSITE" id="PS51371">
    <property type="entry name" value="CBS"/>
    <property type="match status" value="2"/>
</dbReference>
<dbReference type="PRINTS" id="PR00762">
    <property type="entry name" value="CLCHANNEL"/>
</dbReference>
<feature type="transmembrane region" description="Helical" evidence="9">
    <location>
        <begin position="371"/>
        <end position="392"/>
    </location>
</feature>
<dbReference type="SMART" id="SM00116">
    <property type="entry name" value="CBS"/>
    <property type="match status" value="2"/>
</dbReference>
<dbReference type="Gene3D" id="3.90.1280.20">
    <property type="match status" value="1"/>
</dbReference>
<reference evidence="12" key="1">
    <citation type="submission" date="2014-08" db="EMBL/GenBank/DDBJ databases">
        <authorList>
            <person name="Sharma Rahul"/>
            <person name="Thines Marco"/>
        </authorList>
    </citation>
    <scope>NUCLEOTIDE SEQUENCE</scope>
</reference>
<feature type="compositionally biased region" description="Basic and acidic residues" evidence="10">
    <location>
        <begin position="844"/>
        <end position="856"/>
    </location>
</feature>
<comment type="similarity">
    <text evidence="9">Belongs to the chloride channel (TC 2.A.49) family.</text>
</comment>
<evidence type="ECO:0000256" key="8">
    <source>
        <dbReference type="PROSITE-ProRule" id="PRU00703"/>
    </source>
</evidence>
<keyword evidence="8" id="KW-0129">CBS domain</keyword>
<dbReference type="Gene3D" id="3.10.580.20">
    <property type="match status" value="1"/>
</dbReference>
<dbReference type="PANTHER" id="PTHR45711">
    <property type="entry name" value="CHLORIDE CHANNEL PROTEIN"/>
    <property type="match status" value="1"/>
</dbReference>
<name>A0A0F7SJB9_PHARH</name>
<dbReference type="SUPFAM" id="SSF81340">
    <property type="entry name" value="Clc chloride channel"/>
    <property type="match status" value="1"/>
</dbReference>
<dbReference type="GO" id="GO:0006879">
    <property type="term" value="P:intracellular iron ion homeostasis"/>
    <property type="evidence" value="ECO:0007669"/>
    <property type="project" value="TreeGrafter"/>
</dbReference>
<dbReference type="Pfam" id="PF00654">
    <property type="entry name" value="Voltage_CLC"/>
    <property type="match status" value="1"/>
</dbReference>
<keyword evidence="7 9" id="KW-0868">Chloride</keyword>
<evidence type="ECO:0000256" key="5">
    <source>
        <dbReference type="ARBA" id="ARBA00023065"/>
    </source>
</evidence>
<feature type="transmembrane region" description="Helical" evidence="9">
    <location>
        <begin position="298"/>
        <end position="319"/>
    </location>
</feature>
<comment type="caution">
    <text evidence="9">Lacks conserved residue(s) required for the propagation of feature annotation.</text>
</comment>
<feature type="transmembrane region" description="Helical" evidence="9">
    <location>
        <begin position="235"/>
        <end position="254"/>
    </location>
</feature>
<dbReference type="InterPro" id="IPR001807">
    <property type="entry name" value="ClC"/>
</dbReference>